<dbReference type="PANTHER" id="PTHR24185">
    <property type="entry name" value="CALCIUM-INDEPENDENT PHOSPHOLIPASE A2-GAMMA"/>
    <property type="match status" value="1"/>
</dbReference>
<reference evidence="4" key="1">
    <citation type="submission" date="2019-06" db="EMBL/GenBank/DDBJ databases">
        <title>Draft genome sequence of the griseofulvin-producing fungus Xylaria cubensis strain G536.</title>
        <authorList>
            <person name="Mead M.E."/>
            <person name="Raja H.A."/>
            <person name="Steenwyk J.L."/>
            <person name="Knowles S.L."/>
            <person name="Oberlies N.H."/>
            <person name="Rokas A."/>
        </authorList>
    </citation>
    <scope>NUCLEOTIDE SEQUENCE [LARGE SCALE GENOMIC DNA]</scope>
    <source>
        <strain evidence="4">G536</strain>
    </source>
</reference>
<dbReference type="Gene3D" id="3.40.1090.10">
    <property type="entry name" value="Cytosolic phospholipase A2 catalytic domain"/>
    <property type="match status" value="1"/>
</dbReference>
<dbReference type="AlphaFoldDB" id="A0A553IFM1"/>
<keyword evidence="1" id="KW-0378">Hydrolase</keyword>
<accession>A0A553IFM1</accession>
<keyword evidence="4" id="KW-1185">Reference proteome</keyword>
<comment type="caution">
    <text evidence="3">The sequence shown here is derived from an EMBL/GenBank/DDBJ whole genome shotgun (WGS) entry which is preliminary data.</text>
</comment>
<dbReference type="STRING" id="2512241.A0A553IFM1"/>
<dbReference type="OrthoDB" id="1658288at2759"/>
<dbReference type="Proteomes" id="UP000319160">
    <property type="component" value="Unassembled WGS sequence"/>
</dbReference>
<proteinExistence type="predicted"/>
<dbReference type="GO" id="GO:0047499">
    <property type="term" value="F:calcium-independent phospholipase A2 activity"/>
    <property type="evidence" value="ECO:0007669"/>
    <property type="project" value="TreeGrafter"/>
</dbReference>
<name>A0A553IFM1_9PEZI</name>
<gene>
    <name evidence="3" type="ORF">FHL15_000332</name>
</gene>
<protein>
    <recommendedName>
        <fullName evidence="5">PNPLA domain-containing protein</fullName>
    </recommendedName>
</protein>
<keyword evidence="2" id="KW-0442">Lipid degradation</keyword>
<evidence type="ECO:0008006" key="5">
    <source>
        <dbReference type="Google" id="ProtNLM"/>
    </source>
</evidence>
<dbReference type="SUPFAM" id="SSF52151">
    <property type="entry name" value="FabD/lysophospholipase-like"/>
    <property type="match status" value="1"/>
</dbReference>
<dbReference type="PANTHER" id="PTHR24185:SF1">
    <property type="entry name" value="CALCIUM-INDEPENDENT PHOSPHOLIPASE A2-GAMMA"/>
    <property type="match status" value="1"/>
</dbReference>
<evidence type="ECO:0000256" key="1">
    <source>
        <dbReference type="ARBA" id="ARBA00022801"/>
    </source>
</evidence>
<dbReference type="InterPro" id="IPR016035">
    <property type="entry name" value="Acyl_Trfase/lysoPLipase"/>
</dbReference>
<dbReference type="GO" id="GO:0016042">
    <property type="term" value="P:lipid catabolic process"/>
    <property type="evidence" value="ECO:0007669"/>
    <property type="project" value="UniProtKB-KW"/>
</dbReference>
<evidence type="ECO:0000313" key="3">
    <source>
        <dbReference type="EMBL" id="TRX98990.1"/>
    </source>
</evidence>
<sequence length="366" mass="40634">MLGRLEMTVDACIKAYRKVATQAFTPKFGRMFPASPRGAFSSKALESAMKQVIRENCVETKCREQRSQGVPTGQTCPHEEMAFYNDSSTKTVVVAITKENVNAPPTLLKSYDGSPNFRSCPIWQIARATSAATTFFKSIRIGRDEIEFIDAGFGYNNPCELIIGEAERLFPADRELKILSIGTGIGDVVAIKDKRLSILKALKKMATSSSKVEASLHDRYGDGGQYYRFVVSDGLGNVALSDWELASQISAHTHNYLRGQQKRIELYVKDSKTHPLFLALPESESEGKAIRETTRSIEPPDILRPAKLNQRGSVFHCIVSGQDIKQGNRLEITRPELLCDLVQEGSHFGGQVRVEQRLEQGNCISL</sequence>
<organism evidence="3 4">
    <name type="scientific">Xylaria flabelliformis</name>
    <dbReference type="NCBI Taxonomy" id="2512241"/>
    <lineage>
        <taxon>Eukaryota</taxon>
        <taxon>Fungi</taxon>
        <taxon>Dikarya</taxon>
        <taxon>Ascomycota</taxon>
        <taxon>Pezizomycotina</taxon>
        <taxon>Sordariomycetes</taxon>
        <taxon>Xylariomycetidae</taxon>
        <taxon>Xylariales</taxon>
        <taxon>Xylariaceae</taxon>
        <taxon>Xylaria</taxon>
    </lineage>
</organism>
<dbReference type="GO" id="GO:0019369">
    <property type="term" value="P:arachidonate metabolic process"/>
    <property type="evidence" value="ECO:0007669"/>
    <property type="project" value="TreeGrafter"/>
</dbReference>
<evidence type="ECO:0000256" key="2">
    <source>
        <dbReference type="ARBA" id="ARBA00022963"/>
    </source>
</evidence>
<evidence type="ECO:0000313" key="4">
    <source>
        <dbReference type="Proteomes" id="UP000319160"/>
    </source>
</evidence>
<dbReference type="EMBL" id="VFLP01000001">
    <property type="protein sequence ID" value="TRX98990.1"/>
    <property type="molecule type" value="Genomic_DNA"/>
</dbReference>
<dbReference type="GO" id="GO:0016020">
    <property type="term" value="C:membrane"/>
    <property type="evidence" value="ECO:0007669"/>
    <property type="project" value="TreeGrafter"/>
</dbReference>
<keyword evidence="2" id="KW-0443">Lipid metabolism</keyword>